<evidence type="ECO:0000313" key="1">
    <source>
        <dbReference type="EMBL" id="ACM32103.1"/>
    </source>
</evidence>
<dbReference type="AlphaFoldDB" id="A0A9J9QBF3"/>
<accession>A0A9J9QBF3</accession>
<reference evidence="1 2" key="1">
    <citation type="journal article" date="2010" name="J. Bacteriol.">
        <title>Completed genome sequence of the anaerobic iron-oxidizing bacterium Acidovorax ebreus strain TPSY.</title>
        <authorList>
            <person name="Byrne-Bailey K.G."/>
            <person name="Weber K.A."/>
            <person name="Chair A.H."/>
            <person name="Bose S."/>
            <person name="Knox T."/>
            <person name="Spanbauer T.L."/>
            <person name="Chertkov O."/>
            <person name="Coates J.D."/>
        </authorList>
    </citation>
    <scope>NUCLEOTIDE SEQUENCE [LARGE SCALE GENOMIC DNA]</scope>
    <source>
        <strain evidence="1 2">TPSY</strain>
    </source>
</reference>
<dbReference type="InterPro" id="IPR025352">
    <property type="entry name" value="DUF4256"/>
</dbReference>
<dbReference type="RefSeq" id="WP_012655634.1">
    <property type="nucleotide sequence ID" value="NC_011992.1"/>
</dbReference>
<proteinExistence type="predicted"/>
<dbReference type="KEGG" id="dia:Dtpsy_0623"/>
<gene>
    <name evidence="1" type="ordered locus">Dtpsy_0623</name>
</gene>
<evidence type="ECO:0000313" key="2">
    <source>
        <dbReference type="Proteomes" id="UP000000450"/>
    </source>
</evidence>
<dbReference type="Pfam" id="PF14066">
    <property type="entry name" value="DUF4256"/>
    <property type="match status" value="1"/>
</dbReference>
<name>A0A9J9QBF3_ACIET</name>
<evidence type="ECO:0008006" key="3">
    <source>
        <dbReference type="Google" id="ProtNLM"/>
    </source>
</evidence>
<dbReference type="GeneID" id="84682817"/>
<keyword evidence="2" id="KW-1185">Reference proteome</keyword>
<sequence>MQQATTQALKAPLPGADMKTAQRDVLVQTLKKRFESHMHRHPTVAWADVHARLNANKLKALQDMEATGGEPDVVGSAAADGTYLFYDCTAESPSGRRSLCYDAQALHARKLHKPQSNAIEAAAAMGVTLLTEAQYRALQEVEDFDQKTSSWIWTPPDVRERGGALFCDRRYGRVFVYHNGAESYYAARGFRASLNV</sequence>
<organism evidence="1 2">
    <name type="scientific">Acidovorax ebreus (strain TPSY)</name>
    <name type="common">Diaphorobacter sp. (strain TPSY)</name>
    <dbReference type="NCBI Taxonomy" id="535289"/>
    <lineage>
        <taxon>Bacteria</taxon>
        <taxon>Pseudomonadati</taxon>
        <taxon>Pseudomonadota</taxon>
        <taxon>Betaproteobacteria</taxon>
        <taxon>Burkholderiales</taxon>
        <taxon>Comamonadaceae</taxon>
        <taxon>Diaphorobacter</taxon>
    </lineage>
</organism>
<dbReference type="EMBL" id="CP001392">
    <property type="protein sequence ID" value="ACM32103.1"/>
    <property type="molecule type" value="Genomic_DNA"/>
</dbReference>
<protein>
    <recommendedName>
        <fullName evidence="3">DUF4256 domain-containing protein</fullName>
    </recommendedName>
</protein>
<dbReference type="Proteomes" id="UP000000450">
    <property type="component" value="Chromosome"/>
</dbReference>